<dbReference type="GO" id="GO:0006633">
    <property type="term" value="P:fatty acid biosynthetic process"/>
    <property type="evidence" value="ECO:0007669"/>
    <property type="project" value="TreeGrafter"/>
</dbReference>
<dbReference type="PRINTS" id="PR00080">
    <property type="entry name" value="SDRFAMILY"/>
</dbReference>
<keyword evidence="4" id="KW-1185">Reference proteome</keyword>
<organism evidence="3 4">
    <name type="scientific">Hyaloscypha bicolor E</name>
    <dbReference type="NCBI Taxonomy" id="1095630"/>
    <lineage>
        <taxon>Eukaryota</taxon>
        <taxon>Fungi</taxon>
        <taxon>Dikarya</taxon>
        <taxon>Ascomycota</taxon>
        <taxon>Pezizomycotina</taxon>
        <taxon>Leotiomycetes</taxon>
        <taxon>Helotiales</taxon>
        <taxon>Hyaloscyphaceae</taxon>
        <taxon>Hyaloscypha</taxon>
        <taxon>Hyaloscypha bicolor</taxon>
    </lineage>
</organism>
<dbReference type="Proteomes" id="UP000235371">
    <property type="component" value="Unassembled WGS sequence"/>
</dbReference>
<comment type="similarity">
    <text evidence="1">Belongs to the short-chain dehydrogenases/reductases (SDR) family.</text>
</comment>
<dbReference type="InterPro" id="IPR036291">
    <property type="entry name" value="NAD(P)-bd_dom_sf"/>
</dbReference>
<proteinExistence type="inferred from homology"/>
<dbReference type="OrthoDB" id="1669814at2759"/>
<dbReference type="PANTHER" id="PTHR42760:SF45">
    <property type="entry name" value="SHORT CHAIN DEHYDROGENASE_REDUCTASE FAMILY PROTEIN, PUTATIVE (AFU_ORTHOLOGUE AFUA_3G09150)-RELATED"/>
    <property type="match status" value="1"/>
</dbReference>
<gene>
    <name evidence="3" type="ORF">K444DRAFT_561636</name>
</gene>
<dbReference type="PROSITE" id="PS00061">
    <property type="entry name" value="ADH_SHORT"/>
    <property type="match status" value="1"/>
</dbReference>
<dbReference type="GO" id="GO:0048038">
    <property type="term" value="F:quinone binding"/>
    <property type="evidence" value="ECO:0007669"/>
    <property type="project" value="TreeGrafter"/>
</dbReference>
<dbReference type="GO" id="GO:0016616">
    <property type="term" value="F:oxidoreductase activity, acting on the CH-OH group of donors, NAD or NADP as acceptor"/>
    <property type="evidence" value="ECO:0007669"/>
    <property type="project" value="TreeGrafter"/>
</dbReference>
<dbReference type="InterPro" id="IPR002347">
    <property type="entry name" value="SDR_fam"/>
</dbReference>
<evidence type="ECO:0000313" key="3">
    <source>
        <dbReference type="EMBL" id="PMD59957.1"/>
    </source>
</evidence>
<evidence type="ECO:0000256" key="1">
    <source>
        <dbReference type="ARBA" id="ARBA00006484"/>
    </source>
</evidence>
<protein>
    <submittedName>
        <fullName evidence="3">Putative short chain dehydrogenase/ reductase</fullName>
    </submittedName>
</protein>
<accession>A0A2J6TAA5</accession>
<evidence type="ECO:0000256" key="2">
    <source>
        <dbReference type="ARBA" id="ARBA00022857"/>
    </source>
</evidence>
<dbReference type="RefSeq" id="XP_024736861.1">
    <property type="nucleotide sequence ID" value="XM_024876954.1"/>
</dbReference>
<dbReference type="GO" id="GO:0009688">
    <property type="term" value="P:abscisic acid biosynthetic process"/>
    <property type="evidence" value="ECO:0007669"/>
    <property type="project" value="UniProtKB-ARBA"/>
</dbReference>
<dbReference type="STRING" id="1095630.A0A2J6TAA5"/>
<reference evidence="3 4" key="1">
    <citation type="submission" date="2016-04" db="EMBL/GenBank/DDBJ databases">
        <title>A degradative enzymes factory behind the ericoid mycorrhizal symbiosis.</title>
        <authorList>
            <consortium name="DOE Joint Genome Institute"/>
            <person name="Martino E."/>
            <person name="Morin E."/>
            <person name="Grelet G."/>
            <person name="Kuo A."/>
            <person name="Kohler A."/>
            <person name="Daghino S."/>
            <person name="Barry K."/>
            <person name="Choi C."/>
            <person name="Cichocki N."/>
            <person name="Clum A."/>
            <person name="Copeland A."/>
            <person name="Hainaut M."/>
            <person name="Haridas S."/>
            <person name="Labutti K."/>
            <person name="Lindquist E."/>
            <person name="Lipzen A."/>
            <person name="Khouja H.-R."/>
            <person name="Murat C."/>
            <person name="Ohm R."/>
            <person name="Olson A."/>
            <person name="Spatafora J."/>
            <person name="Veneault-Fourrey C."/>
            <person name="Henrissat B."/>
            <person name="Grigoriev I."/>
            <person name="Martin F."/>
            <person name="Perotto S."/>
        </authorList>
    </citation>
    <scope>NUCLEOTIDE SEQUENCE [LARGE SCALE GENOMIC DNA]</scope>
    <source>
        <strain evidence="3 4">E</strain>
    </source>
</reference>
<dbReference type="Gene3D" id="3.40.50.720">
    <property type="entry name" value="NAD(P)-binding Rossmann-like Domain"/>
    <property type="match status" value="1"/>
</dbReference>
<dbReference type="PRINTS" id="PR00081">
    <property type="entry name" value="GDHRDH"/>
</dbReference>
<dbReference type="SUPFAM" id="SSF51735">
    <property type="entry name" value="NAD(P)-binding Rossmann-fold domains"/>
    <property type="match status" value="1"/>
</dbReference>
<dbReference type="InterPro" id="IPR020904">
    <property type="entry name" value="Sc_DH/Rdtase_CS"/>
</dbReference>
<dbReference type="InParanoid" id="A0A2J6TAA5"/>
<dbReference type="GeneID" id="36585031"/>
<evidence type="ECO:0000313" key="4">
    <source>
        <dbReference type="Proteomes" id="UP000235371"/>
    </source>
</evidence>
<dbReference type="EMBL" id="KZ613803">
    <property type="protein sequence ID" value="PMD59957.1"/>
    <property type="molecule type" value="Genomic_DNA"/>
</dbReference>
<keyword evidence="2" id="KW-0521">NADP</keyword>
<dbReference type="PANTHER" id="PTHR42760">
    <property type="entry name" value="SHORT-CHAIN DEHYDROGENASES/REDUCTASES FAMILY MEMBER"/>
    <property type="match status" value="1"/>
</dbReference>
<dbReference type="Pfam" id="PF13561">
    <property type="entry name" value="adh_short_C2"/>
    <property type="match status" value="1"/>
</dbReference>
<dbReference type="CDD" id="cd05233">
    <property type="entry name" value="SDR_c"/>
    <property type="match status" value="1"/>
</dbReference>
<dbReference type="FunFam" id="3.40.50.720:FF:000084">
    <property type="entry name" value="Short-chain dehydrogenase reductase"/>
    <property type="match status" value="1"/>
</dbReference>
<name>A0A2J6TAA5_9HELO</name>
<dbReference type="AlphaFoldDB" id="A0A2J6TAA5"/>
<sequence>MVKGKVFTVSGAASGIGQATAIRLAELGARAIAISDINLVGLEATKDTCAKLGAQVASRIVDVRKAGDVTSWIKDTVTEFGQLDGAANVAGVAAAENGGSTVETVVQKDWDFTLAVNLGGVLNCMRAQLAHITKPRGSIVNVASTSGLFGMPGNAAYATSKFGVLGLTESAAGEVGWEGVRVNAVLPGPIDTAIVRNGEAKGLWNQKMLGDETLLGRTGRADEVANVICFLLSEDASFVTGARWTVDGGYAAARTRRPPPNPAL</sequence>